<reference evidence="1 2" key="1">
    <citation type="submission" date="2019-03" db="EMBL/GenBank/DDBJ databases">
        <title>First draft genome of Liparis tanakae, snailfish: a comprehensive survey of snailfish specific genes.</title>
        <authorList>
            <person name="Kim W."/>
            <person name="Song I."/>
            <person name="Jeong J.-H."/>
            <person name="Kim D."/>
            <person name="Kim S."/>
            <person name="Ryu S."/>
            <person name="Song J.Y."/>
            <person name="Lee S.K."/>
        </authorList>
    </citation>
    <scope>NUCLEOTIDE SEQUENCE [LARGE SCALE GENOMIC DNA]</scope>
    <source>
        <tissue evidence="1">Muscle</tissue>
    </source>
</reference>
<comment type="caution">
    <text evidence="1">The sequence shown here is derived from an EMBL/GenBank/DDBJ whole genome shotgun (WGS) entry which is preliminary data.</text>
</comment>
<keyword evidence="2" id="KW-1185">Reference proteome</keyword>
<dbReference type="EMBL" id="SRLO01001045">
    <property type="protein sequence ID" value="TNN42323.1"/>
    <property type="molecule type" value="Genomic_DNA"/>
</dbReference>
<dbReference type="AlphaFoldDB" id="A0A4Z2FNI1"/>
<name>A0A4Z2FNI1_9TELE</name>
<organism evidence="1 2">
    <name type="scientific">Liparis tanakae</name>
    <name type="common">Tanaka's snailfish</name>
    <dbReference type="NCBI Taxonomy" id="230148"/>
    <lineage>
        <taxon>Eukaryota</taxon>
        <taxon>Metazoa</taxon>
        <taxon>Chordata</taxon>
        <taxon>Craniata</taxon>
        <taxon>Vertebrata</taxon>
        <taxon>Euteleostomi</taxon>
        <taxon>Actinopterygii</taxon>
        <taxon>Neopterygii</taxon>
        <taxon>Teleostei</taxon>
        <taxon>Neoteleostei</taxon>
        <taxon>Acanthomorphata</taxon>
        <taxon>Eupercaria</taxon>
        <taxon>Perciformes</taxon>
        <taxon>Cottioidei</taxon>
        <taxon>Cottales</taxon>
        <taxon>Liparidae</taxon>
        <taxon>Liparis</taxon>
    </lineage>
</organism>
<protein>
    <submittedName>
        <fullName evidence="1">Uncharacterized protein</fullName>
    </submittedName>
</protein>
<proteinExistence type="predicted"/>
<evidence type="ECO:0000313" key="2">
    <source>
        <dbReference type="Proteomes" id="UP000314294"/>
    </source>
</evidence>
<accession>A0A4Z2FNI1</accession>
<sequence length="151" mass="16007">MYSNYFGQDGGMDGGGALGGAQIILQQTANAAAAAAAGLAVAKTLRCNSGASTNNSRSGCPVEPDVHCAASCLRCGWLERKSADRHIRRWGCVCVLCVIETPGSGDPAFNQQMRCCPLSHARASISCTEEIFDDKKYHTTGSNPNQQFDFN</sequence>
<gene>
    <name evidence="1" type="ORF">EYF80_047515</name>
</gene>
<dbReference type="Proteomes" id="UP000314294">
    <property type="component" value="Unassembled WGS sequence"/>
</dbReference>
<evidence type="ECO:0000313" key="1">
    <source>
        <dbReference type="EMBL" id="TNN42323.1"/>
    </source>
</evidence>